<organism evidence="2 3">
    <name type="scientific">Psilocybe cf. subviscida</name>
    <dbReference type="NCBI Taxonomy" id="2480587"/>
    <lineage>
        <taxon>Eukaryota</taxon>
        <taxon>Fungi</taxon>
        <taxon>Dikarya</taxon>
        <taxon>Basidiomycota</taxon>
        <taxon>Agaricomycotina</taxon>
        <taxon>Agaricomycetes</taxon>
        <taxon>Agaricomycetidae</taxon>
        <taxon>Agaricales</taxon>
        <taxon>Agaricineae</taxon>
        <taxon>Strophariaceae</taxon>
        <taxon>Psilocybe</taxon>
    </lineage>
</organism>
<evidence type="ECO:0000313" key="3">
    <source>
        <dbReference type="Proteomes" id="UP000567179"/>
    </source>
</evidence>
<sequence>MPSSDKPRKTVRAEDGTVLERHVCPDTKGTTLGHGTVILISEEDGRNTCSLDTAFRNSEDLTITGGFYGIGAGQTARHYLDMYGIKMAAEEKRAQEAHELDMAIKREQLARLKRNEQRPERAQNSHAYNGHGYVASPGLDMPQVYCVSLGFQGYANPPALGPTSNSRRLCAPQPLETSTQQPNFDSSRLARPLRTNRQPGYSNYSGIYEHSK</sequence>
<dbReference type="AlphaFoldDB" id="A0A8H5AWE5"/>
<name>A0A8H5AWE5_9AGAR</name>
<keyword evidence="3" id="KW-1185">Reference proteome</keyword>
<accession>A0A8H5AWE5</accession>
<proteinExistence type="predicted"/>
<protein>
    <submittedName>
        <fullName evidence="2">Uncharacterized protein</fullName>
    </submittedName>
</protein>
<feature type="compositionally biased region" description="Polar residues" evidence="1">
    <location>
        <begin position="195"/>
        <end position="205"/>
    </location>
</feature>
<evidence type="ECO:0000256" key="1">
    <source>
        <dbReference type="SAM" id="MobiDB-lite"/>
    </source>
</evidence>
<dbReference type="Proteomes" id="UP000567179">
    <property type="component" value="Unassembled WGS sequence"/>
</dbReference>
<feature type="compositionally biased region" description="Polar residues" evidence="1">
    <location>
        <begin position="175"/>
        <end position="186"/>
    </location>
</feature>
<feature type="region of interest" description="Disordered" evidence="1">
    <location>
        <begin position="164"/>
        <end position="212"/>
    </location>
</feature>
<reference evidence="2 3" key="1">
    <citation type="journal article" date="2020" name="ISME J.">
        <title>Uncovering the hidden diversity of litter-decomposition mechanisms in mushroom-forming fungi.</title>
        <authorList>
            <person name="Floudas D."/>
            <person name="Bentzer J."/>
            <person name="Ahren D."/>
            <person name="Johansson T."/>
            <person name="Persson P."/>
            <person name="Tunlid A."/>
        </authorList>
    </citation>
    <scope>NUCLEOTIDE SEQUENCE [LARGE SCALE GENOMIC DNA]</scope>
    <source>
        <strain evidence="2 3">CBS 101986</strain>
    </source>
</reference>
<evidence type="ECO:0000313" key="2">
    <source>
        <dbReference type="EMBL" id="KAF5311798.1"/>
    </source>
</evidence>
<dbReference type="EMBL" id="JAACJJ010000056">
    <property type="protein sequence ID" value="KAF5311798.1"/>
    <property type="molecule type" value="Genomic_DNA"/>
</dbReference>
<comment type="caution">
    <text evidence="2">The sequence shown here is derived from an EMBL/GenBank/DDBJ whole genome shotgun (WGS) entry which is preliminary data.</text>
</comment>
<gene>
    <name evidence="2" type="ORF">D9619_002314</name>
</gene>